<name>A0A848NQG1_9BURK</name>
<organism evidence="1 2">
    <name type="scientific">Achromobacter ruhlandii</name>
    <dbReference type="NCBI Taxonomy" id="72557"/>
    <lineage>
        <taxon>Bacteria</taxon>
        <taxon>Pseudomonadati</taxon>
        <taxon>Pseudomonadota</taxon>
        <taxon>Betaproteobacteria</taxon>
        <taxon>Burkholderiales</taxon>
        <taxon>Alcaligenaceae</taxon>
        <taxon>Achromobacter</taxon>
    </lineage>
</organism>
<accession>A0A848NQG1</accession>
<protein>
    <submittedName>
        <fullName evidence="1">Uncharacterized protein</fullName>
    </submittedName>
</protein>
<comment type="caution">
    <text evidence="1">The sequence shown here is derived from an EMBL/GenBank/DDBJ whole genome shotgun (WGS) entry which is preliminary data.</text>
</comment>
<dbReference type="Proteomes" id="UP000542405">
    <property type="component" value="Unassembled WGS sequence"/>
</dbReference>
<gene>
    <name evidence="1" type="ORF">HGQ98_27750</name>
</gene>
<dbReference type="EMBL" id="JABBZE010000579">
    <property type="protein sequence ID" value="NMU93264.1"/>
    <property type="molecule type" value="Genomic_DNA"/>
</dbReference>
<proteinExistence type="predicted"/>
<dbReference type="RefSeq" id="WP_169537879.1">
    <property type="nucleotide sequence ID" value="NZ_JABBZE010000579.1"/>
</dbReference>
<sequence>MRDDAGDFTARALGVSRRLVIGEQLPVAQSSPGMAHADGLAAWTTDAQSDFASAFPAMPRRSGALPMAPPAQ</sequence>
<reference evidence="1 2" key="1">
    <citation type="submission" date="2020-04" db="EMBL/GenBank/DDBJ databases">
        <title>Achromobacter ruhlandii genome sequencing and assembly.</title>
        <authorList>
            <person name="Martins R.C.R."/>
            <person name="Perdigao-Neto L.V."/>
            <person name="Levin A.S.S."/>
            <person name="Costa S.F."/>
        </authorList>
    </citation>
    <scope>NUCLEOTIDE SEQUENCE [LARGE SCALE GENOMIC DNA]</scope>
    <source>
        <strain evidence="1 2">9035ralo</strain>
    </source>
</reference>
<dbReference type="AlphaFoldDB" id="A0A848NQG1"/>
<evidence type="ECO:0000313" key="1">
    <source>
        <dbReference type="EMBL" id="NMU93264.1"/>
    </source>
</evidence>
<evidence type="ECO:0000313" key="2">
    <source>
        <dbReference type="Proteomes" id="UP000542405"/>
    </source>
</evidence>